<sequence length="281" mass="29460">MNLSRSASLAAIVAAAAVASPAWAQSERDTHFDGPYISATIGLAAQGNDRADTLVFDTNRDGAFGDTVTTAAGANAFTGFCRGNATGATLAAGCTGDRDRIEYGGRIGYDKRLGGGNFVLGGLVEVSKNNSIDYTTGYSSTPASYTVARKIDHTIAARLRAGYTPGGGALFYATGGASWAKIDHDFATTNTANSFTQVDNGKRVWGWQAGGGAEIMVTNNVSLGLEYLYNRHRDNKYYVAVGQGTAPATNPFLLGGGGTNLRPSDTNFDYHSLRASLSFQF</sequence>
<protein>
    <submittedName>
        <fullName evidence="7">Outer membrane beta-barrel protein</fullName>
    </submittedName>
</protein>
<evidence type="ECO:0000313" key="8">
    <source>
        <dbReference type="Proteomes" id="UP001361239"/>
    </source>
</evidence>
<reference evidence="7 8" key="1">
    <citation type="submission" date="2024-03" db="EMBL/GenBank/DDBJ databases">
        <authorList>
            <person name="Jo J.-H."/>
        </authorList>
    </citation>
    <scope>NUCLEOTIDE SEQUENCE [LARGE SCALE GENOMIC DNA]</scope>
    <source>
        <strain evidence="7 8">PS1R-30</strain>
    </source>
</reference>
<dbReference type="Gene3D" id="2.40.160.20">
    <property type="match status" value="1"/>
</dbReference>
<dbReference type="EMBL" id="JBBHJZ010000003">
    <property type="protein sequence ID" value="MEJ5978233.1"/>
    <property type="molecule type" value="Genomic_DNA"/>
</dbReference>
<feature type="chain" id="PRO_5047456879" evidence="5">
    <location>
        <begin position="25"/>
        <end position="281"/>
    </location>
</feature>
<evidence type="ECO:0000256" key="2">
    <source>
        <dbReference type="ARBA" id="ARBA00022729"/>
    </source>
</evidence>
<evidence type="ECO:0000256" key="1">
    <source>
        <dbReference type="ARBA" id="ARBA00004370"/>
    </source>
</evidence>
<dbReference type="InterPro" id="IPR027385">
    <property type="entry name" value="Beta-barrel_OMP"/>
</dbReference>
<dbReference type="SUPFAM" id="SSF56925">
    <property type="entry name" value="OMPA-like"/>
    <property type="match status" value="1"/>
</dbReference>
<name>A0ABU8RYY5_9SPHN</name>
<dbReference type="InterPro" id="IPR011250">
    <property type="entry name" value="OMP/PagP_B-barrel"/>
</dbReference>
<dbReference type="InterPro" id="IPR051692">
    <property type="entry name" value="OMP-like"/>
</dbReference>
<proteinExistence type="inferred from homology"/>
<feature type="signal peptide" evidence="5">
    <location>
        <begin position="1"/>
        <end position="24"/>
    </location>
</feature>
<evidence type="ECO:0000256" key="4">
    <source>
        <dbReference type="ARBA" id="ARBA00038306"/>
    </source>
</evidence>
<dbReference type="Pfam" id="PF13505">
    <property type="entry name" value="OMP_b-brl"/>
    <property type="match status" value="1"/>
</dbReference>
<keyword evidence="8" id="KW-1185">Reference proteome</keyword>
<evidence type="ECO:0000256" key="5">
    <source>
        <dbReference type="SAM" id="SignalP"/>
    </source>
</evidence>
<feature type="domain" description="Outer membrane protein beta-barrel" evidence="6">
    <location>
        <begin position="11"/>
        <end position="281"/>
    </location>
</feature>
<keyword evidence="3" id="KW-0472">Membrane</keyword>
<comment type="subcellular location">
    <subcellularLocation>
        <location evidence="1">Membrane</location>
    </subcellularLocation>
</comment>
<organism evidence="7 8">
    <name type="scientific">Novosphingobium anseongense</name>
    <dbReference type="NCBI Taxonomy" id="3133436"/>
    <lineage>
        <taxon>Bacteria</taxon>
        <taxon>Pseudomonadati</taxon>
        <taxon>Pseudomonadota</taxon>
        <taxon>Alphaproteobacteria</taxon>
        <taxon>Sphingomonadales</taxon>
        <taxon>Sphingomonadaceae</taxon>
        <taxon>Novosphingobium</taxon>
    </lineage>
</organism>
<comment type="similarity">
    <text evidence="4">Belongs to the Omp25/RopB family.</text>
</comment>
<evidence type="ECO:0000259" key="6">
    <source>
        <dbReference type="Pfam" id="PF13505"/>
    </source>
</evidence>
<evidence type="ECO:0000256" key="3">
    <source>
        <dbReference type="ARBA" id="ARBA00023136"/>
    </source>
</evidence>
<evidence type="ECO:0000313" key="7">
    <source>
        <dbReference type="EMBL" id="MEJ5978233.1"/>
    </source>
</evidence>
<gene>
    <name evidence="7" type="ORF">WG901_16390</name>
</gene>
<accession>A0ABU8RYY5</accession>
<keyword evidence="2 5" id="KW-0732">Signal</keyword>
<dbReference type="PANTHER" id="PTHR34001:SF3">
    <property type="entry name" value="BLL7405 PROTEIN"/>
    <property type="match status" value="1"/>
</dbReference>
<comment type="caution">
    <text evidence="7">The sequence shown here is derived from an EMBL/GenBank/DDBJ whole genome shotgun (WGS) entry which is preliminary data.</text>
</comment>
<dbReference type="Proteomes" id="UP001361239">
    <property type="component" value="Unassembled WGS sequence"/>
</dbReference>
<dbReference type="RefSeq" id="WP_339588169.1">
    <property type="nucleotide sequence ID" value="NZ_JBBHJZ010000003.1"/>
</dbReference>
<dbReference type="PANTHER" id="PTHR34001">
    <property type="entry name" value="BLL7405 PROTEIN"/>
    <property type="match status" value="1"/>
</dbReference>